<dbReference type="InterPro" id="IPR036388">
    <property type="entry name" value="WH-like_DNA-bd_sf"/>
</dbReference>
<sequence>MRTLRQDRILQRQTMTTDTPQDDTQEGGQEGVPDSAQDNAQDKYIVPGLERGLRLLGEFSSRERTLSAAELARRLKVPRSTVFRLLATLEMMGFVERTDGGREFRLGMAVLRLGFDYLASLELTELGRPLLDRLRDEIHYPCNLVVRDGRSIVYVAKSVASRPFASTVNVGTRLPAHATVLGRVLLEDLSLAELRTLYPEDRLEVYSESTPRTVEELYEMVQRDRQRGYVLHEGFFEASISTIAAPVRDRSGKVTAALGATIPAARIDPDQLDNMVEQVRRAAAELSRLLDYRPEVPRPFA</sequence>
<dbReference type="CDD" id="cd00090">
    <property type="entry name" value="HTH_ARSR"/>
    <property type="match status" value="1"/>
</dbReference>
<dbReference type="PROSITE" id="PS51077">
    <property type="entry name" value="HTH_ICLR"/>
    <property type="match status" value="1"/>
</dbReference>
<gene>
    <name evidence="7" type="ordered locus">RALTA_B0584</name>
</gene>
<dbReference type="Proteomes" id="UP000001692">
    <property type="component" value="Chromosome 2"/>
</dbReference>
<dbReference type="eggNOG" id="COG1414">
    <property type="taxonomic scope" value="Bacteria"/>
</dbReference>
<dbReference type="HOGENOM" id="CLU_062618_0_1_4"/>
<keyword evidence="8" id="KW-1185">Reference proteome</keyword>
<dbReference type="InterPro" id="IPR050707">
    <property type="entry name" value="HTH_MetabolicPath_Reg"/>
</dbReference>
<dbReference type="FunFam" id="1.10.10.10:FF:000056">
    <property type="entry name" value="IclR family transcriptional regulator"/>
    <property type="match status" value="1"/>
</dbReference>
<dbReference type="Pfam" id="PF01614">
    <property type="entry name" value="IclR_C"/>
    <property type="match status" value="1"/>
</dbReference>
<dbReference type="AlphaFoldDB" id="B3R8T6"/>
<dbReference type="GO" id="GO:0003677">
    <property type="term" value="F:DNA binding"/>
    <property type="evidence" value="ECO:0007669"/>
    <property type="project" value="UniProtKB-KW"/>
</dbReference>
<dbReference type="PROSITE" id="PS51078">
    <property type="entry name" value="ICLR_ED"/>
    <property type="match status" value="1"/>
</dbReference>
<dbReference type="SUPFAM" id="SSF55781">
    <property type="entry name" value="GAF domain-like"/>
    <property type="match status" value="1"/>
</dbReference>
<dbReference type="KEGG" id="cti:RALTA_B0584"/>
<protein>
    <submittedName>
        <fullName evidence="7">Transcriptional regulator, IclR family</fullName>
    </submittedName>
</protein>
<dbReference type="InterPro" id="IPR005471">
    <property type="entry name" value="Tscrpt_reg_IclR_N"/>
</dbReference>
<evidence type="ECO:0000256" key="3">
    <source>
        <dbReference type="ARBA" id="ARBA00023163"/>
    </source>
</evidence>
<evidence type="ECO:0000256" key="4">
    <source>
        <dbReference type="SAM" id="MobiDB-lite"/>
    </source>
</evidence>
<dbReference type="SMART" id="SM00346">
    <property type="entry name" value="HTH_ICLR"/>
    <property type="match status" value="1"/>
</dbReference>
<evidence type="ECO:0000259" key="6">
    <source>
        <dbReference type="PROSITE" id="PS51078"/>
    </source>
</evidence>
<feature type="compositionally biased region" description="Basic and acidic residues" evidence="4">
    <location>
        <begin position="1"/>
        <end position="10"/>
    </location>
</feature>
<dbReference type="Gene3D" id="1.10.10.10">
    <property type="entry name" value="Winged helix-like DNA-binding domain superfamily/Winged helix DNA-binding domain"/>
    <property type="match status" value="1"/>
</dbReference>
<evidence type="ECO:0000259" key="5">
    <source>
        <dbReference type="PROSITE" id="PS51077"/>
    </source>
</evidence>
<feature type="domain" description="IclR-ED" evidence="6">
    <location>
        <begin position="109"/>
        <end position="292"/>
    </location>
</feature>
<dbReference type="EMBL" id="CU633750">
    <property type="protein sequence ID" value="CAQ71204.1"/>
    <property type="molecule type" value="Genomic_DNA"/>
</dbReference>
<dbReference type="Gene3D" id="3.30.450.40">
    <property type="match status" value="1"/>
</dbReference>
<accession>B3R8T6</accession>
<dbReference type="InterPro" id="IPR014757">
    <property type="entry name" value="Tscrpt_reg_IclR_C"/>
</dbReference>
<dbReference type="GO" id="GO:0003700">
    <property type="term" value="F:DNA-binding transcription factor activity"/>
    <property type="evidence" value="ECO:0007669"/>
    <property type="project" value="TreeGrafter"/>
</dbReference>
<dbReference type="InterPro" id="IPR011991">
    <property type="entry name" value="ArsR-like_HTH"/>
</dbReference>
<dbReference type="InterPro" id="IPR036390">
    <property type="entry name" value="WH_DNA-bd_sf"/>
</dbReference>
<dbReference type="PANTHER" id="PTHR30136">
    <property type="entry name" value="HELIX-TURN-HELIX TRANSCRIPTIONAL REGULATOR, ICLR FAMILY"/>
    <property type="match status" value="1"/>
</dbReference>
<feature type="region of interest" description="Disordered" evidence="4">
    <location>
        <begin position="1"/>
        <end position="41"/>
    </location>
</feature>
<organism evidence="7 8">
    <name type="scientific">Cupriavidus taiwanensis (strain DSM 17343 / BCRC 17206 / CCUG 44338 / CIP 107171 / LMG 19424 / R1)</name>
    <name type="common">Ralstonia taiwanensis (strain LMG 19424)</name>
    <dbReference type="NCBI Taxonomy" id="977880"/>
    <lineage>
        <taxon>Bacteria</taxon>
        <taxon>Pseudomonadati</taxon>
        <taxon>Pseudomonadota</taxon>
        <taxon>Betaproteobacteria</taxon>
        <taxon>Burkholderiales</taxon>
        <taxon>Burkholderiaceae</taxon>
        <taxon>Cupriavidus</taxon>
    </lineage>
</organism>
<dbReference type="GO" id="GO:0045892">
    <property type="term" value="P:negative regulation of DNA-templated transcription"/>
    <property type="evidence" value="ECO:0007669"/>
    <property type="project" value="TreeGrafter"/>
</dbReference>
<evidence type="ECO:0000313" key="8">
    <source>
        <dbReference type="Proteomes" id="UP000001692"/>
    </source>
</evidence>
<proteinExistence type="predicted"/>
<evidence type="ECO:0000256" key="1">
    <source>
        <dbReference type="ARBA" id="ARBA00023015"/>
    </source>
</evidence>
<dbReference type="SUPFAM" id="SSF46785">
    <property type="entry name" value="Winged helix' DNA-binding domain"/>
    <property type="match status" value="1"/>
</dbReference>
<dbReference type="InterPro" id="IPR029016">
    <property type="entry name" value="GAF-like_dom_sf"/>
</dbReference>
<evidence type="ECO:0000256" key="2">
    <source>
        <dbReference type="ARBA" id="ARBA00023125"/>
    </source>
</evidence>
<keyword evidence="1" id="KW-0805">Transcription regulation</keyword>
<evidence type="ECO:0000313" key="7">
    <source>
        <dbReference type="EMBL" id="CAQ71204.1"/>
    </source>
</evidence>
<dbReference type="PANTHER" id="PTHR30136:SF34">
    <property type="entry name" value="TRANSCRIPTIONAL REGULATOR"/>
    <property type="match status" value="1"/>
</dbReference>
<feature type="domain" description="HTH iclR-type" evidence="5">
    <location>
        <begin position="46"/>
        <end position="108"/>
    </location>
</feature>
<dbReference type="Pfam" id="PF09339">
    <property type="entry name" value="HTH_IclR"/>
    <property type="match status" value="1"/>
</dbReference>
<keyword evidence="2" id="KW-0238">DNA-binding</keyword>
<reference evidence="7 8" key="1">
    <citation type="journal article" date="2008" name="Genome Res.">
        <title>Genome sequence of the beta-rhizobium Cupriavidus taiwanensis and comparative genomics of rhizobia.</title>
        <authorList>
            <person name="Amadou C."/>
            <person name="Pascal G."/>
            <person name="Mangenot S."/>
            <person name="Glew M."/>
            <person name="Bontemps C."/>
            <person name="Capela D."/>
            <person name="Carrere S."/>
            <person name="Cruveiller S."/>
            <person name="Dossat C."/>
            <person name="Lajus A."/>
            <person name="Marchetti M."/>
            <person name="Poinsot V."/>
            <person name="Rouy Z."/>
            <person name="Servin B."/>
            <person name="Saad M."/>
            <person name="Schenowitz C."/>
            <person name="Barbe V."/>
            <person name="Batut J."/>
            <person name="Medigue C."/>
            <person name="Masson-Boivin C."/>
        </authorList>
    </citation>
    <scope>NUCLEOTIDE SEQUENCE [LARGE SCALE GENOMIC DNA]</scope>
    <source>
        <strain evidence="8">DSM 17343 / BCRC 17206 / CCUG 44338 / CIP 107171 / LMG 19424 / R1</strain>
    </source>
</reference>
<keyword evidence="3" id="KW-0804">Transcription</keyword>
<name>B3R8T6_CUPTR</name>